<dbReference type="AlphaFoldDB" id="A0A6B2LVC0"/>
<dbReference type="EMBL" id="GIBP01012004">
    <property type="protein sequence ID" value="NDV40973.1"/>
    <property type="molecule type" value="Transcribed_RNA"/>
</dbReference>
<organism evidence="1">
    <name type="scientific">Arcella intermedia</name>
    <dbReference type="NCBI Taxonomy" id="1963864"/>
    <lineage>
        <taxon>Eukaryota</taxon>
        <taxon>Amoebozoa</taxon>
        <taxon>Tubulinea</taxon>
        <taxon>Elardia</taxon>
        <taxon>Arcellinida</taxon>
        <taxon>Sphaerothecina</taxon>
        <taxon>Arcellidae</taxon>
        <taxon>Arcella</taxon>
    </lineage>
</organism>
<proteinExistence type="predicted"/>
<accession>A0A6B2LVC0</accession>
<sequence>MPQAQEGVAQILPQYCSVVKVGLVWSQVAGSMTRGQLGQAAVQF</sequence>
<evidence type="ECO:0000313" key="1">
    <source>
        <dbReference type="EMBL" id="NDV40973.1"/>
    </source>
</evidence>
<reference evidence="1" key="1">
    <citation type="journal article" date="2020" name="J. Eukaryot. Microbiol.">
        <title>De novo Sequencing, Assembly and Annotation of the Transcriptome for the Free-Living Testate Amoeba Arcella intermedia.</title>
        <authorList>
            <person name="Ribeiro G.M."/>
            <person name="Porfirio-Sousa A.L."/>
            <person name="Maurer-Alcala X.X."/>
            <person name="Katz L.A."/>
            <person name="Lahr D.J.G."/>
        </authorList>
    </citation>
    <scope>NUCLEOTIDE SEQUENCE</scope>
</reference>
<protein>
    <submittedName>
        <fullName evidence="1">Uncharacterized protein</fullName>
    </submittedName>
</protein>
<name>A0A6B2LVC0_9EUKA</name>